<dbReference type="AlphaFoldDB" id="B3NFV5"/>
<evidence type="ECO:0000256" key="3">
    <source>
        <dbReference type="ARBA" id="ARBA00022845"/>
    </source>
</evidence>
<dbReference type="InterPro" id="IPR001040">
    <property type="entry name" value="TIF_eIF_4E"/>
</dbReference>
<keyword evidence="3" id="KW-0810">Translation regulation</keyword>
<dbReference type="PhylomeDB" id="B3NFV5"/>
<dbReference type="EMBL" id="CH954178">
    <property type="protein sequence ID" value="EDV50717.1"/>
    <property type="molecule type" value="Genomic_DNA"/>
</dbReference>
<accession>B3NFV5</accession>
<keyword evidence="5 7" id="KW-0648">Protein biosynthesis</keyword>
<keyword evidence="4 7" id="KW-0694">RNA-binding</keyword>
<dbReference type="GO" id="GO:0000340">
    <property type="term" value="F:RNA 7-methylguanosine cap binding"/>
    <property type="evidence" value="ECO:0007669"/>
    <property type="project" value="TreeGrafter"/>
</dbReference>
<dbReference type="HOGENOM" id="CLU_043552_1_0_1"/>
<dbReference type="Pfam" id="PF01652">
    <property type="entry name" value="IF4E"/>
    <property type="match status" value="1"/>
</dbReference>
<organism evidence="8 9">
    <name type="scientific">Drosophila erecta</name>
    <name type="common">Fruit fly</name>
    <dbReference type="NCBI Taxonomy" id="7220"/>
    <lineage>
        <taxon>Eukaryota</taxon>
        <taxon>Metazoa</taxon>
        <taxon>Ecdysozoa</taxon>
        <taxon>Arthropoda</taxon>
        <taxon>Hexapoda</taxon>
        <taxon>Insecta</taxon>
        <taxon>Pterygota</taxon>
        <taxon>Neoptera</taxon>
        <taxon>Endopterygota</taxon>
        <taxon>Diptera</taxon>
        <taxon>Brachycera</taxon>
        <taxon>Muscomorpha</taxon>
        <taxon>Ephydroidea</taxon>
        <taxon>Drosophilidae</taxon>
        <taxon>Drosophila</taxon>
        <taxon>Sophophora</taxon>
    </lineage>
</organism>
<dbReference type="OrthoDB" id="590761at2759"/>
<dbReference type="SUPFAM" id="SSF55418">
    <property type="entry name" value="eIF4e-like"/>
    <property type="match status" value="1"/>
</dbReference>
<evidence type="ECO:0000313" key="9">
    <source>
        <dbReference type="Proteomes" id="UP000008711"/>
    </source>
</evidence>
<dbReference type="GO" id="GO:0003743">
    <property type="term" value="F:translation initiation factor activity"/>
    <property type="evidence" value="ECO:0007669"/>
    <property type="project" value="UniProtKB-KW"/>
</dbReference>
<dbReference type="eggNOG" id="KOG1670">
    <property type="taxonomic scope" value="Eukaryota"/>
</dbReference>
<dbReference type="InterPro" id="IPR023398">
    <property type="entry name" value="TIF_eIF4e-like"/>
</dbReference>
<evidence type="ECO:0000256" key="6">
    <source>
        <dbReference type="ARBA" id="ARBA00032656"/>
    </source>
</evidence>
<dbReference type="OMA" id="MWEDDVN"/>
<comment type="similarity">
    <text evidence="1 7">Belongs to the eukaryotic initiation factor 4E family.</text>
</comment>
<proteinExistence type="inferred from homology"/>
<protein>
    <recommendedName>
        <fullName evidence="6">eIF-4F 25 kDa subunit</fullName>
    </recommendedName>
</protein>
<dbReference type="KEGG" id="der:6544390"/>
<keyword evidence="2 7" id="KW-0396">Initiation factor</keyword>
<reference evidence="8 9" key="1">
    <citation type="journal article" date="2007" name="Nature">
        <title>Evolution of genes and genomes on the Drosophila phylogeny.</title>
        <authorList>
            <consortium name="Drosophila 12 Genomes Consortium"/>
            <person name="Clark A.G."/>
            <person name="Eisen M.B."/>
            <person name="Smith D.R."/>
            <person name="Bergman C.M."/>
            <person name="Oliver B."/>
            <person name="Markow T.A."/>
            <person name="Kaufman T.C."/>
            <person name="Kellis M."/>
            <person name="Gelbart W."/>
            <person name="Iyer V.N."/>
            <person name="Pollard D.A."/>
            <person name="Sackton T.B."/>
            <person name="Larracuente A.M."/>
            <person name="Singh N.D."/>
            <person name="Abad J.P."/>
            <person name="Abt D.N."/>
            <person name="Adryan B."/>
            <person name="Aguade M."/>
            <person name="Akashi H."/>
            <person name="Anderson W.W."/>
            <person name="Aquadro C.F."/>
            <person name="Ardell D.H."/>
            <person name="Arguello R."/>
            <person name="Artieri C.G."/>
            <person name="Barbash D.A."/>
            <person name="Barker D."/>
            <person name="Barsanti P."/>
            <person name="Batterham P."/>
            <person name="Batzoglou S."/>
            <person name="Begun D."/>
            <person name="Bhutkar A."/>
            <person name="Blanco E."/>
            <person name="Bosak S.A."/>
            <person name="Bradley R.K."/>
            <person name="Brand A.D."/>
            <person name="Brent M.R."/>
            <person name="Brooks A.N."/>
            <person name="Brown R.H."/>
            <person name="Butlin R.K."/>
            <person name="Caggese C."/>
            <person name="Calvi B.R."/>
            <person name="Bernardo de Carvalho A."/>
            <person name="Caspi A."/>
            <person name="Castrezana S."/>
            <person name="Celniker S.E."/>
            <person name="Chang J.L."/>
            <person name="Chapple C."/>
            <person name="Chatterji S."/>
            <person name="Chinwalla A."/>
            <person name="Civetta A."/>
            <person name="Clifton S.W."/>
            <person name="Comeron J.M."/>
            <person name="Costello J.C."/>
            <person name="Coyne J.A."/>
            <person name="Daub J."/>
            <person name="David R.G."/>
            <person name="Delcher A.L."/>
            <person name="Delehaunty K."/>
            <person name="Do C.B."/>
            <person name="Ebling H."/>
            <person name="Edwards K."/>
            <person name="Eickbush T."/>
            <person name="Evans J.D."/>
            <person name="Filipski A."/>
            <person name="Findeiss S."/>
            <person name="Freyhult E."/>
            <person name="Fulton L."/>
            <person name="Fulton R."/>
            <person name="Garcia A.C."/>
            <person name="Gardiner A."/>
            <person name="Garfield D.A."/>
            <person name="Garvin B.E."/>
            <person name="Gibson G."/>
            <person name="Gilbert D."/>
            <person name="Gnerre S."/>
            <person name="Godfrey J."/>
            <person name="Good R."/>
            <person name="Gotea V."/>
            <person name="Gravely B."/>
            <person name="Greenberg A.J."/>
            <person name="Griffiths-Jones S."/>
            <person name="Gross S."/>
            <person name="Guigo R."/>
            <person name="Gustafson E.A."/>
            <person name="Haerty W."/>
            <person name="Hahn M.W."/>
            <person name="Halligan D.L."/>
            <person name="Halpern A.L."/>
            <person name="Halter G.M."/>
            <person name="Han M.V."/>
            <person name="Heger A."/>
            <person name="Hillier L."/>
            <person name="Hinrichs A.S."/>
            <person name="Holmes I."/>
            <person name="Hoskins R.A."/>
            <person name="Hubisz M.J."/>
            <person name="Hultmark D."/>
            <person name="Huntley M.A."/>
            <person name="Jaffe D.B."/>
            <person name="Jagadeeshan S."/>
            <person name="Jeck W.R."/>
            <person name="Johnson J."/>
            <person name="Jones C.D."/>
            <person name="Jordan W.C."/>
            <person name="Karpen G.H."/>
            <person name="Kataoka E."/>
            <person name="Keightley P.D."/>
            <person name="Kheradpour P."/>
            <person name="Kirkness E.F."/>
            <person name="Koerich L.B."/>
            <person name="Kristiansen K."/>
            <person name="Kudrna D."/>
            <person name="Kulathinal R.J."/>
            <person name="Kumar S."/>
            <person name="Kwok R."/>
            <person name="Lander E."/>
            <person name="Langley C.H."/>
            <person name="Lapoint R."/>
            <person name="Lazzaro B.P."/>
            <person name="Lee S.J."/>
            <person name="Levesque L."/>
            <person name="Li R."/>
            <person name="Lin C.F."/>
            <person name="Lin M.F."/>
            <person name="Lindblad-Toh K."/>
            <person name="Llopart A."/>
            <person name="Long M."/>
            <person name="Low L."/>
            <person name="Lozovsky E."/>
            <person name="Lu J."/>
            <person name="Luo M."/>
            <person name="Machado C.A."/>
            <person name="Makalowski W."/>
            <person name="Marzo M."/>
            <person name="Matsuda M."/>
            <person name="Matzkin L."/>
            <person name="McAllister B."/>
            <person name="McBride C.S."/>
            <person name="McKernan B."/>
            <person name="McKernan K."/>
            <person name="Mendez-Lago M."/>
            <person name="Minx P."/>
            <person name="Mollenhauer M.U."/>
            <person name="Montooth K."/>
            <person name="Mount S.M."/>
            <person name="Mu X."/>
            <person name="Myers E."/>
            <person name="Negre B."/>
            <person name="Newfeld S."/>
            <person name="Nielsen R."/>
            <person name="Noor M.A."/>
            <person name="O'Grady P."/>
            <person name="Pachter L."/>
            <person name="Papaceit M."/>
            <person name="Parisi M.J."/>
            <person name="Parisi M."/>
            <person name="Parts L."/>
            <person name="Pedersen J.S."/>
            <person name="Pesole G."/>
            <person name="Phillippy A.M."/>
            <person name="Ponting C.P."/>
            <person name="Pop M."/>
            <person name="Porcelli D."/>
            <person name="Powell J.R."/>
            <person name="Prohaska S."/>
            <person name="Pruitt K."/>
            <person name="Puig M."/>
            <person name="Quesneville H."/>
            <person name="Ram K.R."/>
            <person name="Rand D."/>
            <person name="Rasmussen M.D."/>
            <person name="Reed L.K."/>
            <person name="Reenan R."/>
            <person name="Reily A."/>
            <person name="Remington K.A."/>
            <person name="Rieger T.T."/>
            <person name="Ritchie M.G."/>
            <person name="Robin C."/>
            <person name="Rogers Y.H."/>
            <person name="Rohde C."/>
            <person name="Rozas J."/>
            <person name="Rubenfield M.J."/>
            <person name="Ruiz A."/>
            <person name="Russo S."/>
            <person name="Salzberg S.L."/>
            <person name="Sanchez-Gracia A."/>
            <person name="Saranga D.J."/>
            <person name="Sato H."/>
            <person name="Schaeffer S.W."/>
            <person name="Schatz M.C."/>
            <person name="Schlenke T."/>
            <person name="Schwartz R."/>
            <person name="Segarra C."/>
            <person name="Singh R.S."/>
            <person name="Sirot L."/>
            <person name="Sirota M."/>
            <person name="Sisneros N.B."/>
            <person name="Smith C.D."/>
            <person name="Smith T.F."/>
            <person name="Spieth J."/>
            <person name="Stage D.E."/>
            <person name="Stark A."/>
            <person name="Stephan W."/>
            <person name="Strausberg R.L."/>
            <person name="Strempel S."/>
            <person name="Sturgill D."/>
            <person name="Sutton G."/>
            <person name="Sutton G.G."/>
            <person name="Tao W."/>
            <person name="Teichmann S."/>
            <person name="Tobari Y.N."/>
            <person name="Tomimura Y."/>
            <person name="Tsolas J.M."/>
            <person name="Valente V.L."/>
            <person name="Venter E."/>
            <person name="Venter J.C."/>
            <person name="Vicario S."/>
            <person name="Vieira F.G."/>
            <person name="Vilella A.J."/>
            <person name="Villasante A."/>
            <person name="Walenz B."/>
            <person name="Wang J."/>
            <person name="Wasserman M."/>
            <person name="Watts T."/>
            <person name="Wilson D."/>
            <person name="Wilson R.K."/>
            <person name="Wing R.A."/>
            <person name="Wolfner M.F."/>
            <person name="Wong A."/>
            <person name="Wong G.K."/>
            <person name="Wu C.I."/>
            <person name="Wu G."/>
            <person name="Yamamoto D."/>
            <person name="Yang H.P."/>
            <person name="Yang S.P."/>
            <person name="Yorke J.A."/>
            <person name="Yoshida K."/>
            <person name="Zdobnov E."/>
            <person name="Zhang P."/>
            <person name="Zhang Y."/>
            <person name="Zimin A.V."/>
            <person name="Baldwin J."/>
            <person name="Abdouelleil A."/>
            <person name="Abdulkadir J."/>
            <person name="Abebe A."/>
            <person name="Abera B."/>
            <person name="Abreu J."/>
            <person name="Acer S.C."/>
            <person name="Aftuck L."/>
            <person name="Alexander A."/>
            <person name="An P."/>
            <person name="Anderson E."/>
            <person name="Anderson S."/>
            <person name="Arachi H."/>
            <person name="Azer M."/>
            <person name="Bachantsang P."/>
            <person name="Barry A."/>
            <person name="Bayul T."/>
            <person name="Berlin A."/>
            <person name="Bessette D."/>
            <person name="Bloom T."/>
            <person name="Blye J."/>
            <person name="Boguslavskiy L."/>
            <person name="Bonnet C."/>
            <person name="Boukhgalter B."/>
            <person name="Bourzgui I."/>
            <person name="Brown A."/>
            <person name="Cahill P."/>
            <person name="Channer S."/>
            <person name="Cheshatsang Y."/>
            <person name="Chuda L."/>
            <person name="Citroen M."/>
            <person name="Collymore A."/>
            <person name="Cooke P."/>
            <person name="Costello M."/>
            <person name="D'Aco K."/>
            <person name="Daza R."/>
            <person name="De Haan G."/>
            <person name="DeGray S."/>
            <person name="DeMaso C."/>
            <person name="Dhargay N."/>
            <person name="Dooley K."/>
            <person name="Dooley E."/>
            <person name="Doricent M."/>
            <person name="Dorje P."/>
            <person name="Dorjee K."/>
            <person name="Dupes A."/>
            <person name="Elong R."/>
            <person name="Falk J."/>
            <person name="Farina A."/>
            <person name="Faro S."/>
            <person name="Ferguson D."/>
            <person name="Fisher S."/>
            <person name="Foley C.D."/>
            <person name="Franke A."/>
            <person name="Friedrich D."/>
            <person name="Gadbois L."/>
            <person name="Gearin G."/>
            <person name="Gearin C.R."/>
            <person name="Giannoukos G."/>
            <person name="Goode T."/>
            <person name="Graham J."/>
            <person name="Grandbois E."/>
            <person name="Grewal S."/>
            <person name="Gyaltsen K."/>
            <person name="Hafez N."/>
            <person name="Hagos B."/>
            <person name="Hall J."/>
            <person name="Henson C."/>
            <person name="Hollinger A."/>
            <person name="Honan T."/>
            <person name="Huard M.D."/>
            <person name="Hughes L."/>
            <person name="Hurhula B."/>
            <person name="Husby M.E."/>
            <person name="Kamat A."/>
            <person name="Kanga B."/>
            <person name="Kashin S."/>
            <person name="Khazanovich D."/>
            <person name="Kisner P."/>
            <person name="Lance K."/>
            <person name="Lara M."/>
            <person name="Lee W."/>
            <person name="Lennon N."/>
            <person name="Letendre F."/>
            <person name="LeVine R."/>
            <person name="Lipovsky A."/>
            <person name="Liu X."/>
            <person name="Liu J."/>
            <person name="Liu S."/>
            <person name="Lokyitsang T."/>
            <person name="Lokyitsang Y."/>
            <person name="Lubonja R."/>
            <person name="Lui A."/>
            <person name="MacDonald P."/>
            <person name="Magnisalis V."/>
            <person name="Maru K."/>
            <person name="Matthews C."/>
            <person name="McCusker W."/>
            <person name="McDonough S."/>
            <person name="Mehta T."/>
            <person name="Meldrim J."/>
            <person name="Meneus L."/>
            <person name="Mihai O."/>
            <person name="Mihalev A."/>
            <person name="Mihova T."/>
            <person name="Mittelman R."/>
            <person name="Mlenga V."/>
            <person name="Montmayeur A."/>
            <person name="Mulrain L."/>
            <person name="Navidi A."/>
            <person name="Naylor J."/>
            <person name="Negash T."/>
            <person name="Nguyen T."/>
            <person name="Nguyen N."/>
            <person name="Nicol R."/>
            <person name="Norbu C."/>
            <person name="Norbu N."/>
            <person name="Novod N."/>
            <person name="O'Neill B."/>
            <person name="Osman S."/>
            <person name="Markiewicz E."/>
            <person name="Oyono O.L."/>
            <person name="Patti C."/>
            <person name="Phunkhang P."/>
            <person name="Pierre F."/>
            <person name="Priest M."/>
            <person name="Raghuraman S."/>
            <person name="Rege F."/>
            <person name="Reyes R."/>
            <person name="Rise C."/>
            <person name="Rogov P."/>
            <person name="Ross K."/>
            <person name="Ryan E."/>
            <person name="Settipalli S."/>
            <person name="Shea T."/>
            <person name="Sherpa N."/>
            <person name="Shi L."/>
            <person name="Shih D."/>
            <person name="Sparrow T."/>
            <person name="Spaulding J."/>
            <person name="Stalker J."/>
            <person name="Stange-Thomann N."/>
            <person name="Stavropoulos S."/>
            <person name="Stone C."/>
            <person name="Strader C."/>
            <person name="Tesfaye S."/>
            <person name="Thomson T."/>
            <person name="Thoulutsang Y."/>
            <person name="Thoulutsang D."/>
            <person name="Topham K."/>
            <person name="Topping I."/>
            <person name="Tsamla T."/>
            <person name="Vassiliev H."/>
            <person name="Vo A."/>
            <person name="Wangchuk T."/>
            <person name="Wangdi T."/>
            <person name="Weiand M."/>
            <person name="Wilkinson J."/>
            <person name="Wilson A."/>
            <person name="Yadav S."/>
            <person name="Young G."/>
            <person name="Yu Q."/>
            <person name="Zembek L."/>
            <person name="Zhong D."/>
            <person name="Zimmer A."/>
            <person name="Zwirko Z."/>
            <person name="Jaffe D.B."/>
            <person name="Alvarez P."/>
            <person name="Brockman W."/>
            <person name="Butler J."/>
            <person name="Chin C."/>
            <person name="Gnerre S."/>
            <person name="Grabherr M."/>
            <person name="Kleber M."/>
            <person name="Mauceli E."/>
            <person name="MacCallum I."/>
        </authorList>
    </citation>
    <scope>NUCLEOTIDE SEQUENCE [LARGE SCALE GENOMIC DNA]</scope>
    <source>
        <strain evidence="8 9">TSC#14021-0224.01</strain>
    </source>
</reference>
<dbReference type="Proteomes" id="UP000008711">
    <property type="component" value="Unassembled WGS sequence"/>
</dbReference>
<dbReference type="PROSITE" id="PS00813">
    <property type="entry name" value="IF4E"/>
    <property type="match status" value="1"/>
</dbReference>
<dbReference type="PANTHER" id="PTHR11960:SF8">
    <property type="entry name" value="EUKARYOTIC TRANSLATION INITIATION FACTOR 4E1-RELATED"/>
    <property type="match status" value="1"/>
</dbReference>
<dbReference type="GO" id="GO:0016281">
    <property type="term" value="C:eukaryotic translation initiation factor 4F complex"/>
    <property type="evidence" value="ECO:0007669"/>
    <property type="project" value="TreeGrafter"/>
</dbReference>
<reference evidence="8 9" key="2">
    <citation type="journal article" date="2008" name="Bioinformatics">
        <title>Assembly reconciliation.</title>
        <authorList>
            <person name="Zimin A.V."/>
            <person name="Smith D.R."/>
            <person name="Sutton G."/>
            <person name="Yorke J.A."/>
        </authorList>
    </citation>
    <scope>NUCLEOTIDE SEQUENCE [LARGE SCALE GENOMIC DNA]</scope>
    <source>
        <strain evidence="8 9">TSC#14021-0224.01</strain>
    </source>
</reference>
<dbReference type="InterPro" id="IPR019770">
    <property type="entry name" value="TIF_eIF_4E_CS"/>
</dbReference>
<dbReference type="GO" id="GO:0006417">
    <property type="term" value="P:regulation of translation"/>
    <property type="evidence" value="ECO:0007669"/>
    <property type="project" value="UniProtKB-KW"/>
</dbReference>
<evidence type="ECO:0000256" key="2">
    <source>
        <dbReference type="ARBA" id="ARBA00022540"/>
    </source>
</evidence>
<sequence length="244" mass="28610">MVYTGYVSNGLLAAEETGWVPYEDPNDWKHGLAVYDGLELMSGDEQELQPSLNRVMRIIDYDLAMKHPLEHTWTLWHWENDRTKCWTEMLVDVTSFNTVEDFFSVYYFVKPPSDLKIFNDYMVFKEGIRPMWEDDANKEGGRWIMLLGKASRTYIDKMWHDLLLCMIGECFNYTDEICGVVINVRNKVNKLSLWTKDSRNVEAVLSIGRQMKELLQLGDMEIHYQVHKDAMVHHGPNVNAIYKL</sequence>
<keyword evidence="9" id="KW-1185">Reference proteome</keyword>
<dbReference type="Gene3D" id="3.30.760.10">
    <property type="entry name" value="RNA Cap, Translation Initiation Factor Eif4e"/>
    <property type="match status" value="1"/>
</dbReference>
<evidence type="ECO:0000256" key="1">
    <source>
        <dbReference type="ARBA" id="ARBA00009860"/>
    </source>
</evidence>
<evidence type="ECO:0000256" key="5">
    <source>
        <dbReference type="ARBA" id="ARBA00022917"/>
    </source>
</evidence>
<evidence type="ECO:0000256" key="7">
    <source>
        <dbReference type="RuleBase" id="RU004374"/>
    </source>
</evidence>
<name>B3NFV5_DROER</name>
<evidence type="ECO:0000313" key="8">
    <source>
        <dbReference type="EMBL" id="EDV50717.1"/>
    </source>
</evidence>
<evidence type="ECO:0000256" key="4">
    <source>
        <dbReference type="ARBA" id="ARBA00022884"/>
    </source>
</evidence>
<gene>
    <name evidence="8" type="primary">Dere\GG14292</name>
    <name evidence="8" type="synonym">dere_GLEANR_14476</name>
    <name evidence="8" type="synonym">eIF4E-3</name>
    <name evidence="8" type="synonym">GG14292</name>
    <name evidence="8" type="ORF">Dere_GG14292</name>
</gene>
<dbReference type="PANTHER" id="PTHR11960">
    <property type="entry name" value="EUKARYOTIC TRANSLATION INITIATION FACTOR 4E RELATED"/>
    <property type="match status" value="1"/>
</dbReference>